<dbReference type="Pfam" id="PF01882">
    <property type="entry name" value="DUF58"/>
    <property type="match status" value="1"/>
</dbReference>
<dbReference type="PANTHER" id="PTHR33608">
    <property type="entry name" value="BLL2464 PROTEIN"/>
    <property type="match status" value="1"/>
</dbReference>
<dbReference type="InterPro" id="IPR002881">
    <property type="entry name" value="DUF58"/>
</dbReference>
<evidence type="ECO:0000313" key="3">
    <source>
        <dbReference type="Proteomes" id="UP000316416"/>
    </source>
</evidence>
<accession>A0ABX6V9H6</accession>
<gene>
    <name evidence="2" type="ORF">FM038_014525</name>
</gene>
<dbReference type="Gene3D" id="3.40.50.410">
    <property type="entry name" value="von Willebrand factor, type A domain"/>
    <property type="match status" value="1"/>
</dbReference>
<organism evidence="2 3">
    <name type="scientific">Shewanella eurypsychrophilus</name>
    <dbReference type="NCBI Taxonomy" id="2593656"/>
    <lineage>
        <taxon>Bacteria</taxon>
        <taxon>Pseudomonadati</taxon>
        <taxon>Pseudomonadota</taxon>
        <taxon>Gammaproteobacteria</taxon>
        <taxon>Alteromonadales</taxon>
        <taxon>Shewanellaceae</taxon>
        <taxon>Shewanella</taxon>
    </lineage>
</organism>
<protein>
    <submittedName>
        <fullName evidence="2">DUF58 domain-containing protein</fullName>
    </submittedName>
</protein>
<reference evidence="2" key="1">
    <citation type="submission" date="2021-07" db="EMBL/GenBank/DDBJ databases">
        <title>Shewanella sp. YLB-07 whole genome sequence.</title>
        <authorList>
            <person name="Yu L."/>
        </authorList>
    </citation>
    <scope>NUCLEOTIDE SEQUENCE</scope>
    <source>
        <strain evidence="2">YLB-08</strain>
    </source>
</reference>
<dbReference type="RefSeq" id="WP_142874132.1">
    <property type="nucleotide sequence ID" value="NZ_CP045503.2"/>
</dbReference>
<evidence type="ECO:0000259" key="1">
    <source>
        <dbReference type="Pfam" id="PF01882"/>
    </source>
</evidence>
<sequence length="333" mass="37871">MNWKTFVSNSLPTPKSAPQQGELDARVYVNKASLIALKNSTKGFSFLPSNSRTTILSGRHYSKIRGRGLNFEELRHYQEGDEVKSIDWNVTLRTGKPHVRVFSEEKERQVLVCVDQRQSMFFGSQEVMKSVVAAQVAALCIWRVLQDGDRIGGMVFSEHSREVFKARRDARSAINFIDKICDANHALKSGQATSEDNTLVAALEEMTRLKLHNSTLILISDWLGFDQKTEQLIRYLQRKNELILVHISDPLERDLQDIDNLVASDGEYQLHIKKQSMSHSHKAFIHAFSQEHQEMKEQLAQTIRTQTTPVINLATSGDEIAQFKSAFNLRAKS</sequence>
<dbReference type="PANTHER" id="PTHR33608:SF12">
    <property type="entry name" value="DUF58 DOMAIN-CONTAINING PROTEIN"/>
    <property type="match status" value="1"/>
</dbReference>
<keyword evidence="3" id="KW-1185">Reference proteome</keyword>
<proteinExistence type="predicted"/>
<dbReference type="InterPro" id="IPR036465">
    <property type="entry name" value="vWFA_dom_sf"/>
</dbReference>
<dbReference type="EMBL" id="CP045503">
    <property type="protein sequence ID" value="QPG58506.1"/>
    <property type="molecule type" value="Genomic_DNA"/>
</dbReference>
<feature type="domain" description="DUF58" evidence="1">
    <location>
        <begin position="73"/>
        <end position="287"/>
    </location>
</feature>
<evidence type="ECO:0000313" key="2">
    <source>
        <dbReference type="EMBL" id="QPG58506.1"/>
    </source>
</evidence>
<name>A0ABX6V9H6_9GAMM</name>
<dbReference type="Proteomes" id="UP000316416">
    <property type="component" value="Chromosome"/>
</dbReference>
<dbReference type="SUPFAM" id="SSF53300">
    <property type="entry name" value="vWA-like"/>
    <property type="match status" value="1"/>
</dbReference>